<evidence type="ECO:0008006" key="4">
    <source>
        <dbReference type="Google" id="ProtNLM"/>
    </source>
</evidence>
<evidence type="ECO:0000256" key="1">
    <source>
        <dbReference type="SAM" id="MobiDB-lite"/>
    </source>
</evidence>
<comment type="caution">
    <text evidence="2">The sequence shown here is derived from an EMBL/GenBank/DDBJ whole genome shotgun (WGS) entry which is preliminary data.</text>
</comment>
<dbReference type="PANTHER" id="PTHR33499:SF11">
    <property type="entry name" value="NO APICAL MERISTEM-ASSOCIATED C-TERMINAL DOMAIN-CONTAINING PROTEIN"/>
    <property type="match status" value="1"/>
</dbReference>
<proteinExistence type="predicted"/>
<feature type="region of interest" description="Disordered" evidence="1">
    <location>
        <begin position="16"/>
        <end position="81"/>
    </location>
</feature>
<organism evidence="2 3">
    <name type="scientific">Carya illinoinensis</name>
    <name type="common">Pecan</name>
    <dbReference type="NCBI Taxonomy" id="32201"/>
    <lineage>
        <taxon>Eukaryota</taxon>
        <taxon>Viridiplantae</taxon>
        <taxon>Streptophyta</taxon>
        <taxon>Embryophyta</taxon>
        <taxon>Tracheophyta</taxon>
        <taxon>Spermatophyta</taxon>
        <taxon>Magnoliopsida</taxon>
        <taxon>eudicotyledons</taxon>
        <taxon>Gunneridae</taxon>
        <taxon>Pentapetalae</taxon>
        <taxon>rosids</taxon>
        <taxon>fabids</taxon>
        <taxon>Fagales</taxon>
        <taxon>Juglandaceae</taxon>
        <taxon>Carya</taxon>
    </lineage>
</organism>
<reference evidence="2" key="1">
    <citation type="submission" date="2021-01" db="EMBL/GenBank/DDBJ databases">
        <authorList>
            <person name="Lovell J.T."/>
            <person name="Bentley N."/>
            <person name="Bhattarai G."/>
            <person name="Jenkins J.W."/>
            <person name="Sreedasyam A."/>
            <person name="Alarcon Y."/>
            <person name="Bock C."/>
            <person name="Boston L."/>
            <person name="Carlson J."/>
            <person name="Cervantes K."/>
            <person name="Clermont K."/>
            <person name="Krom N."/>
            <person name="Kubenka K."/>
            <person name="Mamidi S."/>
            <person name="Mattison C."/>
            <person name="Monteros M."/>
            <person name="Pisani C."/>
            <person name="Plott C."/>
            <person name="Rajasekar S."/>
            <person name="Rhein H.S."/>
            <person name="Rohla C."/>
            <person name="Song M."/>
            <person name="Hilaire R.S."/>
            <person name="Shu S."/>
            <person name="Wells L."/>
            <person name="Wang X."/>
            <person name="Webber J."/>
            <person name="Heerema R.J."/>
            <person name="Klein P."/>
            <person name="Conner P."/>
            <person name="Grauke L."/>
            <person name="Grimwood J."/>
            <person name="Schmutz J."/>
            <person name="Randall J.J."/>
        </authorList>
    </citation>
    <scope>NUCLEOTIDE SEQUENCE</scope>
    <source>
        <tissue evidence="2">Leaf</tissue>
    </source>
</reference>
<dbReference type="PANTHER" id="PTHR33499">
    <property type="entry name" value="OS12G0282400 PROTEIN-RELATED"/>
    <property type="match status" value="1"/>
</dbReference>
<dbReference type="AlphaFoldDB" id="A0A922J6B4"/>
<evidence type="ECO:0000313" key="3">
    <source>
        <dbReference type="Proteomes" id="UP000811246"/>
    </source>
</evidence>
<feature type="compositionally biased region" description="Polar residues" evidence="1">
    <location>
        <begin position="413"/>
        <end position="423"/>
    </location>
</feature>
<accession>A0A922J6B4</accession>
<dbReference type="InterPro" id="IPR004252">
    <property type="entry name" value="Probable_transposase_24"/>
</dbReference>
<dbReference type="EMBL" id="CM031833">
    <property type="protein sequence ID" value="KAG6694973.1"/>
    <property type="molecule type" value="Genomic_DNA"/>
</dbReference>
<sequence length="432" mass="49460">MVRSIKFRGGRVRHGRVALNSSPVQAALPPRTVLRDEPESNDSTQDVGALVPQEVLGGNQVGEKPSTTDPHSKKRGRGPTKGTLFERMRKVGKIPLVIQEGHRGPSCENAAIFTGRLTEMIKVHVDMRHASWSFVPEAEKQELIDRVRADFVLDWSRDNHREMVETHLADKYNAYHYALHKVYLKYASHEEALRGGTDKVEKAVWEKLCERWASATFKEKSRRNSSNRQKLKVKHTGGRKSFIQILEEKRESAQNMVEFYKETHFSTRKGKFINAATEHNYVSVPKLNFICFYRLKRCLSTACFSFVKHFQNVMMERLAEKDTEDDVEEAAETIFKEVLGYRSGYSVGLGHMVIPEPTPSMKNSRAFILLAEENQRHKSDAEIYKNKLDAMMGDIAELRRNFSEHEKLLMSYRSTDGNINGSESHGETQRDA</sequence>
<evidence type="ECO:0000313" key="2">
    <source>
        <dbReference type="EMBL" id="KAG6694973.1"/>
    </source>
</evidence>
<gene>
    <name evidence="2" type="ORF">I3842_09G073700</name>
</gene>
<dbReference type="Pfam" id="PF03004">
    <property type="entry name" value="Transposase_24"/>
    <property type="match status" value="1"/>
</dbReference>
<dbReference type="Proteomes" id="UP000811246">
    <property type="component" value="Chromosome 9"/>
</dbReference>
<name>A0A922J6B4_CARIL</name>
<protein>
    <recommendedName>
        <fullName evidence="4">Transposase</fullName>
    </recommendedName>
</protein>
<feature type="region of interest" description="Disordered" evidence="1">
    <location>
        <begin position="413"/>
        <end position="432"/>
    </location>
</feature>